<protein>
    <recommendedName>
        <fullName evidence="10">M18 family aminopeptidase</fullName>
        <ecNumber evidence="10">3.4.11.-</ecNumber>
    </recommendedName>
</protein>
<comment type="similarity">
    <text evidence="2 9">Belongs to the peptidase M18 family.</text>
</comment>
<evidence type="ECO:0000256" key="5">
    <source>
        <dbReference type="ARBA" id="ARBA00022723"/>
    </source>
</evidence>
<dbReference type="AlphaFoldDB" id="A0AAN0K666"/>
<proteinExistence type="inferred from homology"/>
<gene>
    <name evidence="11" type="ORF">brsh051_07080</name>
</gene>
<evidence type="ECO:0000256" key="2">
    <source>
        <dbReference type="ARBA" id="ARBA00008290"/>
    </source>
</evidence>
<keyword evidence="12" id="KW-1185">Reference proteome</keyword>
<reference evidence="11" key="1">
    <citation type="journal article" date="2024" name="Int. J. Syst. Evol. Microbiol.">
        <title>Brooklawnia propionicigenes sp. nov., a facultatively anaerobic, propionate-producing bacterium isolated from a methanogenic reactor treating waste from cattle farms.</title>
        <authorList>
            <person name="Akita Y."/>
            <person name="Ueki A."/>
            <person name="Tonouchi A."/>
            <person name="Sugawara Y."/>
            <person name="Honma S."/>
            <person name="Kaku N."/>
            <person name="Ueki K."/>
        </authorList>
    </citation>
    <scope>NUCLEOTIDE SEQUENCE</scope>
    <source>
        <strain evidence="11">SH051</strain>
    </source>
</reference>
<dbReference type="SUPFAM" id="SSF101821">
    <property type="entry name" value="Aminopeptidase/glucanase lid domain"/>
    <property type="match status" value="1"/>
</dbReference>
<keyword evidence="5 9" id="KW-0479">Metal-binding</keyword>
<dbReference type="EC" id="3.4.11.-" evidence="10"/>
<evidence type="ECO:0000313" key="11">
    <source>
        <dbReference type="EMBL" id="BEH01427.1"/>
    </source>
</evidence>
<dbReference type="InterPro" id="IPR001948">
    <property type="entry name" value="Peptidase_M18"/>
</dbReference>
<name>A0AAN0K666_9ACTN</name>
<dbReference type="RefSeq" id="WP_286267635.1">
    <property type="nucleotide sequence ID" value="NZ_AP028056.1"/>
</dbReference>
<dbReference type="Proteomes" id="UP001431656">
    <property type="component" value="Chromosome"/>
</dbReference>
<dbReference type="NCBIfam" id="NF002759">
    <property type="entry name" value="PRK02813.1"/>
    <property type="match status" value="1"/>
</dbReference>
<dbReference type="InterPro" id="IPR023358">
    <property type="entry name" value="Peptidase_M18_dom2"/>
</dbReference>
<dbReference type="PANTHER" id="PTHR28570">
    <property type="entry name" value="ASPARTYL AMINOPEPTIDASE"/>
    <property type="match status" value="1"/>
</dbReference>
<keyword evidence="4 9" id="KW-0645">Protease</keyword>
<dbReference type="PANTHER" id="PTHR28570:SF3">
    <property type="entry name" value="ASPARTYL AMINOPEPTIDASE"/>
    <property type="match status" value="1"/>
</dbReference>
<evidence type="ECO:0000256" key="10">
    <source>
        <dbReference type="RuleBase" id="RU004387"/>
    </source>
</evidence>
<dbReference type="GO" id="GO:0005737">
    <property type="term" value="C:cytoplasm"/>
    <property type="evidence" value="ECO:0007669"/>
    <property type="project" value="UniProtKB-ARBA"/>
</dbReference>
<evidence type="ECO:0000256" key="9">
    <source>
        <dbReference type="RuleBase" id="RU004386"/>
    </source>
</evidence>
<keyword evidence="8 9" id="KW-0482">Metalloprotease</keyword>
<dbReference type="EMBL" id="AP028056">
    <property type="protein sequence ID" value="BEH01427.1"/>
    <property type="molecule type" value="Genomic_DNA"/>
</dbReference>
<evidence type="ECO:0000256" key="3">
    <source>
        <dbReference type="ARBA" id="ARBA00022438"/>
    </source>
</evidence>
<evidence type="ECO:0000256" key="1">
    <source>
        <dbReference type="ARBA" id="ARBA00001947"/>
    </source>
</evidence>
<accession>A0AAN0K666</accession>
<evidence type="ECO:0000256" key="7">
    <source>
        <dbReference type="ARBA" id="ARBA00022833"/>
    </source>
</evidence>
<dbReference type="Gene3D" id="2.30.250.10">
    <property type="entry name" value="Aminopeptidase i, Domain 2"/>
    <property type="match status" value="1"/>
</dbReference>
<dbReference type="GO" id="GO:0008237">
    <property type="term" value="F:metallopeptidase activity"/>
    <property type="evidence" value="ECO:0007669"/>
    <property type="project" value="UniProtKB-KW"/>
</dbReference>
<evidence type="ECO:0000256" key="6">
    <source>
        <dbReference type="ARBA" id="ARBA00022801"/>
    </source>
</evidence>
<dbReference type="Pfam" id="PF02127">
    <property type="entry name" value="Peptidase_M18"/>
    <property type="match status" value="1"/>
</dbReference>
<keyword evidence="6 9" id="KW-0378">Hydrolase</keyword>
<comment type="cofactor">
    <cofactor evidence="1 10">
        <name>Zn(2+)</name>
        <dbReference type="ChEBI" id="CHEBI:29105"/>
    </cofactor>
</comment>
<dbReference type="GO" id="GO:0006508">
    <property type="term" value="P:proteolysis"/>
    <property type="evidence" value="ECO:0007669"/>
    <property type="project" value="UniProtKB-KW"/>
</dbReference>
<sequence>MPAAPDAHASSFIDFIEESPTSYHAVASMVARLEAGGFTSVDETVAWHGIPGSGFVRRDGALIAWRQPAAWTTGTALRIVASHTDSPALKLKPHGALTKSGFRLAETEIYGGPIVPSWFDRDLALAGRLIDTSGVAHLVRTPAFARVATLAVHLDRTLRTDLSVDAQRDLNAIVCLDQTGEPARDARLAELLAECAGLNLDQIAAQELFFVPAEPPAQIGLDGELIASYRLDNLASVYPGLAGLLEAGESQHVQILAAFDHEEIGSGSPSGASGPFLAQILRRLSLAQGYSEDDHLAWLARGFALSADVAHGLHPNRADRHDPVVQPVLGGGPVLKWSAPMRYASDAVSTAAWTRACAAAGIDYQVFVNNSNVPGGTSLGPLLATRLGVRTVDAGVAVVSMHSARELCSAADIGRFAELSASFLQLDQ</sequence>
<dbReference type="PRINTS" id="PR00932">
    <property type="entry name" value="AMINO1PTASE"/>
</dbReference>
<dbReference type="KEGG" id="broo:brsh051_07080"/>
<keyword evidence="3 9" id="KW-0031">Aminopeptidase</keyword>
<keyword evidence="7 9" id="KW-0862">Zinc</keyword>
<dbReference type="GO" id="GO:0004177">
    <property type="term" value="F:aminopeptidase activity"/>
    <property type="evidence" value="ECO:0007669"/>
    <property type="project" value="UniProtKB-KW"/>
</dbReference>
<dbReference type="Gene3D" id="3.40.630.10">
    <property type="entry name" value="Zn peptidases"/>
    <property type="match status" value="1"/>
</dbReference>
<evidence type="ECO:0000256" key="8">
    <source>
        <dbReference type="ARBA" id="ARBA00023049"/>
    </source>
</evidence>
<evidence type="ECO:0000256" key="4">
    <source>
        <dbReference type="ARBA" id="ARBA00022670"/>
    </source>
</evidence>
<evidence type="ECO:0000313" key="12">
    <source>
        <dbReference type="Proteomes" id="UP001431656"/>
    </source>
</evidence>
<dbReference type="SUPFAM" id="SSF53187">
    <property type="entry name" value="Zn-dependent exopeptidases"/>
    <property type="match status" value="1"/>
</dbReference>
<organism evidence="11 12">
    <name type="scientific">Brooklawnia propionicigenes</name>
    <dbReference type="NCBI Taxonomy" id="3041175"/>
    <lineage>
        <taxon>Bacteria</taxon>
        <taxon>Bacillati</taxon>
        <taxon>Actinomycetota</taxon>
        <taxon>Actinomycetes</taxon>
        <taxon>Propionibacteriales</taxon>
        <taxon>Propionibacteriaceae</taxon>
        <taxon>Brooklawnia</taxon>
    </lineage>
</organism>
<dbReference type="GO" id="GO:0008270">
    <property type="term" value="F:zinc ion binding"/>
    <property type="evidence" value="ECO:0007669"/>
    <property type="project" value="InterPro"/>
</dbReference>